<comment type="caution">
    <text evidence="2">The sequence shown here is derived from an EMBL/GenBank/DDBJ whole genome shotgun (WGS) entry which is preliminary data.</text>
</comment>
<dbReference type="OrthoDB" id="2634326at2759"/>
<sequence length="636" mass="72969">MHRKDELFRFYRDGMLNYFEFLKWPQAYYPLEPHAAAAPGNPQLLAVGIENDKDLYRAFPLDDDEGILPKFADADIAWCGFVPRDFIVSEELSNATVGTLCSALLGRMKAALIETVKMAKDVFRIPQEYLRAEPQSAIDRRIRDYLYQRKRSFDLKRVYDRLHNIPMTSFDTVLWFREFQRVLLDLRAFIIYHRVILPRQRNPDYRRPQPILPLRGVFTANEHLVSEMFRIGVPVWWIRPRTSLTKETMIVRARDVLLPYESPLDEGGQDIQDRLRRFSLTSRPLLQPMGQYSPSETSKLIEEHVVLPVTGDLYGANKPTGMHPVAEVEQNHVDQETADRAVADTLELYSEQPLSSDVGISSPLPSSSSQMSRETPAQASTSMRLKSQTMQTDFSAIKNSNTRTETVPKKSMRTFSQHKEKLKRVAAAKRAEAGRQASAPLWLPPPSPEWVVARQAFQAMVDDSRYDPEAARLYSVPPLHVFYTDPSRELLHNWIRIRPWCLQQIFNPPKHGKVLMTKTQWKIALQGKYYAVDYSGCRRDPESPLCDIKRLPIAPSPSKRPRIEPGGSVQGANSRRPYADHRMSDRVDINVRFGVYAGFLPYNREERFKWGGTSVDYNTIVSNNDIGSTFCGNCPC</sequence>
<dbReference type="Proteomes" id="UP000092993">
    <property type="component" value="Unassembled WGS sequence"/>
</dbReference>
<gene>
    <name evidence="2" type="ORF">A0H81_02019</name>
</gene>
<feature type="region of interest" description="Disordered" evidence="1">
    <location>
        <begin position="554"/>
        <end position="577"/>
    </location>
</feature>
<evidence type="ECO:0000313" key="3">
    <source>
        <dbReference type="Proteomes" id="UP000092993"/>
    </source>
</evidence>
<evidence type="ECO:0000256" key="1">
    <source>
        <dbReference type="SAM" id="MobiDB-lite"/>
    </source>
</evidence>
<protein>
    <submittedName>
        <fullName evidence="2">Uncharacterized protein</fullName>
    </submittedName>
</protein>
<keyword evidence="3" id="KW-1185">Reference proteome</keyword>
<evidence type="ECO:0000313" key="2">
    <source>
        <dbReference type="EMBL" id="OBZ77782.1"/>
    </source>
</evidence>
<feature type="compositionally biased region" description="Low complexity" evidence="1">
    <location>
        <begin position="355"/>
        <end position="372"/>
    </location>
</feature>
<dbReference type="AlphaFoldDB" id="A0A1C7MLQ1"/>
<feature type="region of interest" description="Disordered" evidence="1">
    <location>
        <begin position="353"/>
        <end position="387"/>
    </location>
</feature>
<name>A0A1C7MLQ1_GRIFR</name>
<accession>A0A1C7MLQ1</accession>
<dbReference type="STRING" id="5627.A0A1C7MLQ1"/>
<proteinExistence type="predicted"/>
<reference evidence="2 3" key="1">
    <citation type="submission" date="2016-03" db="EMBL/GenBank/DDBJ databases">
        <title>Whole genome sequencing of Grifola frondosa 9006-11.</title>
        <authorList>
            <person name="Min B."/>
            <person name="Park H."/>
            <person name="Kim J.-G."/>
            <person name="Cho H."/>
            <person name="Oh Y.-L."/>
            <person name="Kong W.-S."/>
            <person name="Choi I.-G."/>
        </authorList>
    </citation>
    <scope>NUCLEOTIDE SEQUENCE [LARGE SCALE GENOMIC DNA]</scope>
    <source>
        <strain evidence="2 3">9006-11</strain>
    </source>
</reference>
<feature type="compositionally biased region" description="Polar residues" evidence="1">
    <location>
        <begin position="373"/>
        <end position="387"/>
    </location>
</feature>
<organism evidence="2 3">
    <name type="scientific">Grifola frondosa</name>
    <name type="common">Maitake</name>
    <name type="synonym">Polyporus frondosus</name>
    <dbReference type="NCBI Taxonomy" id="5627"/>
    <lineage>
        <taxon>Eukaryota</taxon>
        <taxon>Fungi</taxon>
        <taxon>Dikarya</taxon>
        <taxon>Basidiomycota</taxon>
        <taxon>Agaricomycotina</taxon>
        <taxon>Agaricomycetes</taxon>
        <taxon>Polyporales</taxon>
        <taxon>Grifolaceae</taxon>
        <taxon>Grifola</taxon>
    </lineage>
</organism>
<dbReference type="EMBL" id="LUGG01000002">
    <property type="protein sequence ID" value="OBZ77782.1"/>
    <property type="molecule type" value="Genomic_DNA"/>
</dbReference>